<dbReference type="Pfam" id="PF00293">
    <property type="entry name" value="NUDIX"/>
    <property type="match status" value="1"/>
</dbReference>
<dbReference type="PANTHER" id="PTHR12629">
    <property type="entry name" value="DIPHOSPHOINOSITOL POLYPHOSPHATE PHOSPHOHYDROLASE"/>
    <property type="match status" value="1"/>
</dbReference>
<dbReference type="CDD" id="cd04666">
    <property type="entry name" value="NUDIX_DIPP2_like_Nudt4"/>
    <property type="match status" value="1"/>
</dbReference>
<reference evidence="6" key="2">
    <citation type="submission" date="2020-09" db="EMBL/GenBank/DDBJ databases">
        <authorList>
            <person name="Sun Q."/>
            <person name="Zhou Y."/>
        </authorList>
    </citation>
    <scope>NUCLEOTIDE SEQUENCE</scope>
    <source>
        <strain evidence="6">CGMCC 1.15367</strain>
    </source>
</reference>
<organism evidence="6 7">
    <name type="scientific">Aureimonas endophytica</name>
    <dbReference type="NCBI Taxonomy" id="2027858"/>
    <lineage>
        <taxon>Bacteria</taxon>
        <taxon>Pseudomonadati</taxon>
        <taxon>Pseudomonadota</taxon>
        <taxon>Alphaproteobacteria</taxon>
        <taxon>Hyphomicrobiales</taxon>
        <taxon>Aurantimonadaceae</taxon>
        <taxon>Aureimonas</taxon>
    </lineage>
</organism>
<dbReference type="AlphaFoldDB" id="A0A916ZFS9"/>
<keyword evidence="4" id="KW-0460">Magnesium</keyword>
<evidence type="ECO:0000313" key="7">
    <source>
        <dbReference type="Proteomes" id="UP000644699"/>
    </source>
</evidence>
<comment type="cofactor">
    <cofactor evidence="1">
        <name>Mg(2+)</name>
        <dbReference type="ChEBI" id="CHEBI:18420"/>
    </cofactor>
</comment>
<dbReference type="GO" id="GO:0016462">
    <property type="term" value="F:pyrophosphatase activity"/>
    <property type="evidence" value="ECO:0007669"/>
    <property type="project" value="InterPro"/>
</dbReference>
<evidence type="ECO:0000313" key="6">
    <source>
        <dbReference type="EMBL" id="GGD92647.1"/>
    </source>
</evidence>
<dbReference type="SUPFAM" id="SSF55811">
    <property type="entry name" value="Nudix"/>
    <property type="match status" value="1"/>
</dbReference>
<protein>
    <recommendedName>
        <fullName evidence="5">Nudix hydrolase domain-containing protein</fullName>
    </recommendedName>
</protein>
<accession>A0A916ZFS9</accession>
<evidence type="ECO:0000256" key="1">
    <source>
        <dbReference type="ARBA" id="ARBA00001946"/>
    </source>
</evidence>
<gene>
    <name evidence="6" type="ORF">GCM10011390_09230</name>
</gene>
<dbReference type="PANTHER" id="PTHR12629:SF0">
    <property type="entry name" value="DIPHOSPHOINOSITOL-POLYPHOSPHATE DIPHOSPHATASE"/>
    <property type="match status" value="1"/>
</dbReference>
<dbReference type="PROSITE" id="PS51462">
    <property type="entry name" value="NUDIX"/>
    <property type="match status" value="1"/>
</dbReference>
<evidence type="ECO:0000256" key="2">
    <source>
        <dbReference type="ARBA" id="ARBA00022723"/>
    </source>
</evidence>
<feature type="domain" description="Nudix hydrolase" evidence="5">
    <location>
        <begin position="5"/>
        <end position="138"/>
    </location>
</feature>
<dbReference type="InterPro" id="IPR047198">
    <property type="entry name" value="DDP-like_NUDIX"/>
</dbReference>
<keyword evidence="7" id="KW-1185">Reference proteome</keyword>
<keyword evidence="3" id="KW-0378">Hydrolase</keyword>
<dbReference type="GO" id="GO:0005737">
    <property type="term" value="C:cytoplasm"/>
    <property type="evidence" value="ECO:0007669"/>
    <property type="project" value="TreeGrafter"/>
</dbReference>
<comment type="caution">
    <text evidence="6">The sequence shown here is derived from an EMBL/GenBank/DDBJ whole genome shotgun (WGS) entry which is preliminary data.</text>
</comment>
<sequence length="144" mass="16412">MASSKRNKQYGALPYRIGQDGEIEVLLVTTRGTGRWIVPKGWPMRLLPPHKAAAREAFEEAGVIGKPRRKAVGSFDYDKLTDDGSMIRCTVRVFPLKVERLEENWREALQRRRQWFGRSEAADLVEEPELKDILRSYSPPSGNG</sequence>
<reference evidence="6" key="1">
    <citation type="journal article" date="2014" name="Int. J. Syst. Evol. Microbiol.">
        <title>Complete genome sequence of Corynebacterium casei LMG S-19264T (=DSM 44701T), isolated from a smear-ripened cheese.</title>
        <authorList>
            <consortium name="US DOE Joint Genome Institute (JGI-PGF)"/>
            <person name="Walter F."/>
            <person name="Albersmeier A."/>
            <person name="Kalinowski J."/>
            <person name="Ruckert C."/>
        </authorList>
    </citation>
    <scope>NUCLEOTIDE SEQUENCE</scope>
    <source>
        <strain evidence="6">CGMCC 1.15367</strain>
    </source>
</reference>
<dbReference type="RefSeq" id="WP_188907006.1">
    <property type="nucleotide sequence ID" value="NZ_BMIQ01000001.1"/>
</dbReference>
<evidence type="ECO:0000256" key="3">
    <source>
        <dbReference type="ARBA" id="ARBA00022801"/>
    </source>
</evidence>
<name>A0A916ZFS9_9HYPH</name>
<proteinExistence type="predicted"/>
<dbReference type="InterPro" id="IPR015797">
    <property type="entry name" value="NUDIX_hydrolase-like_dom_sf"/>
</dbReference>
<dbReference type="GO" id="GO:0046872">
    <property type="term" value="F:metal ion binding"/>
    <property type="evidence" value="ECO:0007669"/>
    <property type="project" value="UniProtKB-KW"/>
</dbReference>
<evidence type="ECO:0000256" key="4">
    <source>
        <dbReference type="ARBA" id="ARBA00022842"/>
    </source>
</evidence>
<keyword evidence="2" id="KW-0479">Metal-binding</keyword>
<dbReference type="Gene3D" id="3.90.79.10">
    <property type="entry name" value="Nucleoside Triphosphate Pyrophosphohydrolase"/>
    <property type="match status" value="1"/>
</dbReference>
<dbReference type="InterPro" id="IPR000086">
    <property type="entry name" value="NUDIX_hydrolase_dom"/>
</dbReference>
<dbReference type="Proteomes" id="UP000644699">
    <property type="component" value="Unassembled WGS sequence"/>
</dbReference>
<evidence type="ECO:0000259" key="5">
    <source>
        <dbReference type="PROSITE" id="PS51462"/>
    </source>
</evidence>
<dbReference type="EMBL" id="BMIQ01000001">
    <property type="protein sequence ID" value="GGD92647.1"/>
    <property type="molecule type" value="Genomic_DNA"/>
</dbReference>